<reference evidence="1 2" key="1">
    <citation type="submission" date="2021-04" db="EMBL/GenBank/DDBJ databases">
        <title>Whole genome sequence of Jiella sp. KSK16Y-1.</title>
        <authorList>
            <person name="Tuo L."/>
        </authorList>
    </citation>
    <scope>NUCLEOTIDE SEQUENCE [LARGE SCALE GENOMIC DNA]</scope>
    <source>
        <strain evidence="1 2">KSK16Y-1</strain>
    </source>
</reference>
<dbReference type="InterPro" id="IPR038573">
    <property type="entry name" value="BrnT_sf"/>
</dbReference>
<dbReference type="EMBL" id="JAGJCF010000023">
    <property type="protein sequence ID" value="MBP0617991.1"/>
    <property type="molecule type" value="Genomic_DNA"/>
</dbReference>
<evidence type="ECO:0000313" key="1">
    <source>
        <dbReference type="EMBL" id="MBP0617991.1"/>
    </source>
</evidence>
<protein>
    <submittedName>
        <fullName evidence="1">BrnT family toxin</fullName>
    </submittedName>
</protein>
<gene>
    <name evidence="1" type="ORF">J6595_20620</name>
</gene>
<organism evidence="1 2">
    <name type="scientific">Jiella mangrovi</name>
    <dbReference type="NCBI Taxonomy" id="2821407"/>
    <lineage>
        <taxon>Bacteria</taxon>
        <taxon>Pseudomonadati</taxon>
        <taxon>Pseudomonadota</taxon>
        <taxon>Alphaproteobacteria</taxon>
        <taxon>Hyphomicrobiales</taxon>
        <taxon>Aurantimonadaceae</taxon>
        <taxon>Jiella</taxon>
    </lineage>
</organism>
<dbReference type="Gene3D" id="3.10.450.530">
    <property type="entry name" value="Ribonuclease toxin, BrnT, of type II toxin-antitoxin system"/>
    <property type="match status" value="1"/>
</dbReference>
<dbReference type="RefSeq" id="WP_209597309.1">
    <property type="nucleotide sequence ID" value="NZ_JAGJCF010000023.1"/>
</dbReference>
<proteinExistence type="predicted"/>
<evidence type="ECO:0000313" key="2">
    <source>
        <dbReference type="Proteomes" id="UP000678276"/>
    </source>
</evidence>
<keyword evidence="2" id="KW-1185">Reference proteome</keyword>
<dbReference type="Proteomes" id="UP000678276">
    <property type="component" value="Unassembled WGS sequence"/>
</dbReference>
<name>A0ABS4BP33_9HYPH</name>
<dbReference type="InterPro" id="IPR007460">
    <property type="entry name" value="BrnT_toxin"/>
</dbReference>
<sequence length="97" mass="11368">MTPIFDDIEWDEGNRDKCGKHGVPIADTEYALRATPMIFEDLTHSTQERRYRAIGRSVSGRPIFVVFTLRRRGDTSYARPISARYMHSKEVRTYERD</sequence>
<accession>A0ABS4BP33</accession>
<comment type="caution">
    <text evidence="1">The sequence shown here is derived from an EMBL/GenBank/DDBJ whole genome shotgun (WGS) entry which is preliminary data.</text>
</comment>
<dbReference type="Pfam" id="PF04365">
    <property type="entry name" value="BrnT_toxin"/>
    <property type="match status" value="1"/>
</dbReference>